<comment type="subcellular location">
    <subcellularLocation>
        <location evidence="1">Cell membrane</location>
        <topology evidence="1">Multi-pass membrane protein</topology>
    </subcellularLocation>
</comment>
<dbReference type="InterPro" id="IPR050448">
    <property type="entry name" value="OpgB/LTA_synthase_biosynth"/>
</dbReference>
<organism evidence="8 9">
    <name type="scientific">Rubrivivax gelatinosus</name>
    <name type="common">Rhodocyclus gelatinosus</name>
    <name type="synonym">Rhodopseudomonas gelatinosa</name>
    <dbReference type="NCBI Taxonomy" id="28068"/>
    <lineage>
        <taxon>Bacteria</taxon>
        <taxon>Pseudomonadati</taxon>
        <taxon>Pseudomonadota</taxon>
        <taxon>Betaproteobacteria</taxon>
        <taxon>Burkholderiales</taxon>
        <taxon>Sphaerotilaceae</taxon>
        <taxon>Rubrivivax</taxon>
    </lineage>
</organism>
<dbReference type="SUPFAM" id="SSF53649">
    <property type="entry name" value="Alkaline phosphatase-like"/>
    <property type="match status" value="1"/>
</dbReference>
<evidence type="ECO:0000259" key="7">
    <source>
        <dbReference type="Pfam" id="PF00884"/>
    </source>
</evidence>
<dbReference type="CDD" id="cd16015">
    <property type="entry name" value="LTA_synthase"/>
    <property type="match status" value="1"/>
</dbReference>
<keyword evidence="8" id="KW-0808">Transferase</keyword>
<dbReference type="Proteomes" id="UP000295106">
    <property type="component" value="Unassembled WGS sequence"/>
</dbReference>
<comment type="caution">
    <text evidence="8">The sequence shown here is derived from an EMBL/GenBank/DDBJ whole genome shotgun (WGS) entry which is preliminary data.</text>
</comment>
<feature type="transmembrane region" description="Helical" evidence="6">
    <location>
        <begin position="31"/>
        <end position="49"/>
    </location>
</feature>
<feature type="transmembrane region" description="Helical" evidence="6">
    <location>
        <begin position="138"/>
        <end position="165"/>
    </location>
</feature>
<gene>
    <name evidence="8" type="ORF">EV684_106246</name>
</gene>
<dbReference type="PANTHER" id="PTHR47371:SF3">
    <property type="entry name" value="PHOSPHOGLYCEROL TRANSFERASE I"/>
    <property type="match status" value="1"/>
</dbReference>
<evidence type="ECO:0000256" key="1">
    <source>
        <dbReference type="ARBA" id="ARBA00004651"/>
    </source>
</evidence>
<proteinExistence type="predicted"/>
<evidence type="ECO:0000256" key="4">
    <source>
        <dbReference type="ARBA" id="ARBA00022989"/>
    </source>
</evidence>
<accession>A0A4R2MDX2</accession>
<feature type="transmembrane region" description="Helical" evidence="6">
    <location>
        <begin position="177"/>
        <end position="197"/>
    </location>
</feature>
<dbReference type="InterPro" id="IPR017850">
    <property type="entry name" value="Alkaline_phosphatase_core_sf"/>
</dbReference>
<keyword evidence="2" id="KW-1003">Cell membrane</keyword>
<dbReference type="GO" id="GO:0005886">
    <property type="term" value="C:plasma membrane"/>
    <property type="evidence" value="ECO:0007669"/>
    <property type="project" value="UniProtKB-SubCell"/>
</dbReference>
<evidence type="ECO:0000256" key="5">
    <source>
        <dbReference type="ARBA" id="ARBA00023136"/>
    </source>
</evidence>
<evidence type="ECO:0000256" key="6">
    <source>
        <dbReference type="SAM" id="Phobius"/>
    </source>
</evidence>
<dbReference type="AlphaFoldDB" id="A0A4R2MDX2"/>
<feature type="domain" description="Sulfatase N-terminal" evidence="7">
    <location>
        <begin position="267"/>
        <end position="505"/>
    </location>
</feature>
<reference evidence="8 9" key="1">
    <citation type="submission" date="2019-03" db="EMBL/GenBank/DDBJ databases">
        <title>Genomic Encyclopedia of Type Strains, Phase IV (KMG-IV): sequencing the most valuable type-strain genomes for metagenomic binning, comparative biology and taxonomic classification.</title>
        <authorList>
            <person name="Goeker M."/>
        </authorList>
    </citation>
    <scope>NUCLEOTIDE SEQUENCE [LARGE SCALE GENOMIC DNA]</scope>
    <source>
        <strain evidence="8 9">DSM 1709</strain>
    </source>
</reference>
<name>A0A4R2MDX2_RUBGE</name>
<dbReference type="Gene3D" id="3.40.720.10">
    <property type="entry name" value="Alkaline Phosphatase, subunit A"/>
    <property type="match status" value="1"/>
</dbReference>
<dbReference type="PANTHER" id="PTHR47371">
    <property type="entry name" value="LIPOTEICHOIC ACID SYNTHASE"/>
    <property type="match status" value="1"/>
</dbReference>
<evidence type="ECO:0000313" key="8">
    <source>
        <dbReference type="EMBL" id="TCP02684.1"/>
    </source>
</evidence>
<dbReference type="GO" id="GO:0016740">
    <property type="term" value="F:transferase activity"/>
    <property type="evidence" value="ECO:0007669"/>
    <property type="project" value="UniProtKB-KW"/>
</dbReference>
<dbReference type="Pfam" id="PF00884">
    <property type="entry name" value="Sulfatase"/>
    <property type="match status" value="1"/>
</dbReference>
<protein>
    <submittedName>
        <fullName evidence="8">Phosphoglycerol transferase MdoB-like AlkP superfamily enzyme</fullName>
    </submittedName>
</protein>
<dbReference type="GeneID" id="99683648"/>
<evidence type="ECO:0000313" key="9">
    <source>
        <dbReference type="Proteomes" id="UP000295106"/>
    </source>
</evidence>
<dbReference type="EMBL" id="SLXD01000006">
    <property type="protein sequence ID" value="TCP02684.1"/>
    <property type="molecule type" value="Genomic_DNA"/>
</dbReference>
<feature type="transmembrane region" description="Helical" evidence="6">
    <location>
        <begin position="96"/>
        <end position="118"/>
    </location>
</feature>
<keyword evidence="3 6" id="KW-0812">Transmembrane</keyword>
<keyword evidence="5 6" id="KW-0472">Membrane</keyword>
<dbReference type="InterPro" id="IPR000917">
    <property type="entry name" value="Sulfatase_N"/>
</dbReference>
<feature type="transmembrane region" description="Helical" evidence="6">
    <location>
        <begin position="69"/>
        <end position="89"/>
    </location>
</feature>
<sequence>MSDFPRGAETPRPTAEPACARRARWLAALRWLSGPAAAAACAYCAVHWADLFAMHWPRRHLWLFSARDTLAWEVDLLNALFGLTLYALARLVFTPLASALLGITLLGTVAMVSERKMLELDMPLLPWDLWFVGDLADFAAFLGWSLAAVAVLAASAAAVVLVLGWRFRQAIFRRRRGIARSAAAAAGLVGVCAWGVVLPSTPRGLSGQVHNITWDQGANFANFGPYYAFAVNLPFIGIPEPAAADLAAAKALDAAAVPPAQAAGERPDIVLVLSESFTRLPEQLFGRPFGCLATAPESRLVSPAWGGFTANVEFELLTGYPYAMLPPGSVPFQMYLSRPVASALPRLLRDHGWRTEAVHTFHRDFFSRPQAYAALGIDDYAGLEDMPGAPRRGQYVDDRVLFDQILKRLDAPGDGPRLVHAVSMMAHLPYDWDGRFPVEPGLAERLPAGLEGDRLALTQYASMIYDHERAFCGFLERLKSRPRRSVVLFYGDHYPSFGSLAVYERLNRALHGTDAPLNLERDFSKPPLALFDSRAGFVTLPAEVAAYNVGALVLQQAGLAAPGHWAMPHKRDQVTLVRRLYVAANQSSGTLGDATFDSGSPELRTLRAHAWSHLFGPAVAEGDQAAGSR</sequence>
<keyword evidence="4 6" id="KW-1133">Transmembrane helix</keyword>
<evidence type="ECO:0000256" key="2">
    <source>
        <dbReference type="ARBA" id="ARBA00022475"/>
    </source>
</evidence>
<dbReference type="RefSeq" id="WP_165908470.1">
    <property type="nucleotide sequence ID" value="NZ_CP181386.1"/>
</dbReference>
<evidence type="ECO:0000256" key="3">
    <source>
        <dbReference type="ARBA" id="ARBA00022692"/>
    </source>
</evidence>